<dbReference type="InterPro" id="IPR025381">
    <property type="entry name" value="DUF4296"/>
</dbReference>
<dbReference type="Proteomes" id="UP000006054">
    <property type="component" value="Chromosome"/>
</dbReference>
<dbReference type="AlphaFoldDB" id="I4APT6"/>
<dbReference type="Pfam" id="PF14129">
    <property type="entry name" value="DUF4296"/>
    <property type="match status" value="1"/>
</dbReference>
<reference evidence="3" key="1">
    <citation type="submission" date="2012-06" db="EMBL/GenBank/DDBJ databases">
        <title>The complete genome of Flexibacter litoralis DSM 6794.</title>
        <authorList>
            <person name="Lucas S."/>
            <person name="Copeland A."/>
            <person name="Lapidus A."/>
            <person name="Glavina del Rio T."/>
            <person name="Dalin E."/>
            <person name="Tice H."/>
            <person name="Bruce D."/>
            <person name="Goodwin L."/>
            <person name="Pitluck S."/>
            <person name="Peters L."/>
            <person name="Ovchinnikova G."/>
            <person name="Lu M."/>
            <person name="Kyrpides N."/>
            <person name="Mavromatis K."/>
            <person name="Ivanova N."/>
            <person name="Brettin T."/>
            <person name="Detter J.C."/>
            <person name="Han C."/>
            <person name="Larimer F."/>
            <person name="Land M."/>
            <person name="Hauser L."/>
            <person name="Markowitz V."/>
            <person name="Cheng J.-F."/>
            <person name="Hugenholtz P."/>
            <person name="Woyke T."/>
            <person name="Wu D."/>
            <person name="Spring S."/>
            <person name="Lang E."/>
            <person name="Kopitz M."/>
            <person name="Brambilla E."/>
            <person name="Klenk H.-P."/>
            <person name="Eisen J.A."/>
        </authorList>
    </citation>
    <scope>NUCLEOTIDE SEQUENCE [LARGE SCALE GENOMIC DNA]</scope>
    <source>
        <strain evidence="3">ATCC 23117 / DSM 6794 / NBRC 15988 / NCIMB 1366 / Sio-4</strain>
    </source>
</reference>
<sequence length="140" mass="16588" precursor="true">MKLQSLYKKITIKFPLFFLLIFVSIAIFSSCGGKKKKSTDSFFTSSSSLPDSILPREKFVQIIADILTAESAVVQQYDPKESKLIRFEKYRYNIYKKHEIDSNYFMKNYNYYMKMPKRSELFLFIVEDTLQARKDSLRVE</sequence>
<protein>
    <recommendedName>
        <fullName evidence="1">DUF4296 domain-containing protein</fullName>
    </recommendedName>
</protein>
<evidence type="ECO:0000259" key="1">
    <source>
        <dbReference type="Pfam" id="PF14129"/>
    </source>
</evidence>
<dbReference type="KEGG" id="fli:Fleli_3656"/>
<feature type="domain" description="DUF4296" evidence="1">
    <location>
        <begin position="50"/>
        <end position="135"/>
    </location>
</feature>
<evidence type="ECO:0000313" key="3">
    <source>
        <dbReference type="Proteomes" id="UP000006054"/>
    </source>
</evidence>
<name>I4APT6_BERLS</name>
<accession>I4APT6</accession>
<proteinExistence type="predicted"/>
<organism evidence="2 3">
    <name type="scientific">Bernardetia litoralis (strain ATCC 23117 / DSM 6794 / NBRC 15988 / NCIMB 1366 / Fx l1 / Sio-4)</name>
    <name type="common">Flexibacter litoralis</name>
    <dbReference type="NCBI Taxonomy" id="880071"/>
    <lineage>
        <taxon>Bacteria</taxon>
        <taxon>Pseudomonadati</taxon>
        <taxon>Bacteroidota</taxon>
        <taxon>Cytophagia</taxon>
        <taxon>Cytophagales</taxon>
        <taxon>Bernardetiaceae</taxon>
        <taxon>Bernardetia</taxon>
    </lineage>
</organism>
<evidence type="ECO:0000313" key="2">
    <source>
        <dbReference type="EMBL" id="AFM05971.1"/>
    </source>
</evidence>
<dbReference type="EMBL" id="CP003345">
    <property type="protein sequence ID" value="AFM05971.1"/>
    <property type="molecule type" value="Genomic_DNA"/>
</dbReference>
<dbReference type="HOGENOM" id="CLU_1832209_0_0_10"/>
<gene>
    <name evidence="2" type="ordered locus">Fleli_3656</name>
</gene>
<dbReference type="PROSITE" id="PS51257">
    <property type="entry name" value="PROKAR_LIPOPROTEIN"/>
    <property type="match status" value="1"/>
</dbReference>
<keyword evidence="3" id="KW-1185">Reference proteome</keyword>